<organism evidence="5 6">
    <name type="scientific">Halobium palmae</name>
    <dbReference type="NCBI Taxonomy" id="1776492"/>
    <lineage>
        <taxon>Archaea</taxon>
        <taxon>Methanobacteriati</taxon>
        <taxon>Methanobacteriota</taxon>
        <taxon>Stenosarchaea group</taxon>
        <taxon>Halobacteria</taxon>
        <taxon>Halobacteriales</taxon>
        <taxon>Haloferacaceae</taxon>
        <taxon>Halobium</taxon>
    </lineage>
</organism>
<dbReference type="PANTHER" id="PTHR44591:SF3">
    <property type="entry name" value="RESPONSE REGULATORY DOMAIN-CONTAINING PROTEIN"/>
    <property type="match status" value="1"/>
</dbReference>
<evidence type="ECO:0000256" key="3">
    <source>
        <dbReference type="SAM" id="MobiDB-lite"/>
    </source>
</evidence>
<dbReference type="InterPro" id="IPR001789">
    <property type="entry name" value="Sig_transdc_resp-reg_receiver"/>
</dbReference>
<reference evidence="5 6" key="1">
    <citation type="journal article" date="2019" name="Int. J. Syst. Evol. Microbiol.">
        <title>The Global Catalogue of Microorganisms (GCM) 10K type strain sequencing project: providing services to taxonomists for standard genome sequencing and annotation.</title>
        <authorList>
            <consortium name="The Broad Institute Genomics Platform"/>
            <consortium name="The Broad Institute Genome Sequencing Center for Infectious Disease"/>
            <person name="Wu L."/>
            <person name="Ma J."/>
        </authorList>
    </citation>
    <scope>NUCLEOTIDE SEQUENCE [LARGE SCALE GENOMIC DNA]</scope>
    <source>
        <strain evidence="5 6">NBRC 111368</strain>
    </source>
</reference>
<keyword evidence="6" id="KW-1185">Reference proteome</keyword>
<accession>A0ABD5S3L5</accession>
<evidence type="ECO:0000256" key="2">
    <source>
        <dbReference type="PROSITE-ProRule" id="PRU00169"/>
    </source>
</evidence>
<dbReference type="Proteomes" id="UP001596328">
    <property type="component" value="Unassembled WGS sequence"/>
</dbReference>
<dbReference type="InterPro" id="IPR050595">
    <property type="entry name" value="Bact_response_regulator"/>
</dbReference>
<evidence type="ECO:0000259" key="4">
    <source>
        <dbReference type="PROSITE" id="PS50110"/>
    </source>
</evidence>
<feature type="compositionally biased region" description="Acidic residues" evidence="3">
    <location>
        <begin position="267"/>
        <end position="277"/>
    </location>
</feature>
<dbReference type="PROSITE" id="PS50110">
    <property type="entry name" value="RESPONSE_REGULATORY"/>
    <property type="match status" value="1"/>
</dbReference>
<feature type="compositionally biased region" description="Polar residues" evidence="3">
    <location>
        <begin position="307"/>
        <end position="317"/>
    </location>
</feature>
<gene>
    <name evidence="5" type="ORF">ACFQE1_15950</name>
</gene>
<feature type="compositionally biased region" description="Acidic residues" evidence="3">
    <location>
        <begin position="286"/>
        <end position="299"/>
    </location>
</feature>
<feature type="domain" description="Response regulatory" evidence="4">
    <location>
        <begin position="6"/>
        <end position="121"/>
    </location>
</feature>
<evidence type="ECO:0000313" key="6">
    <source>
        <dbReference type="Proteomes" id="UP001596328"/>
    </source>
</evidence>
<comment type="caution">
    <text evidence="5">The sequence shown here is derived from an EMBL/GenBank/DDBJ whole genome shotgun (WGS) entry which is preliminary data.</text>
</comment>
<evidence type="ECO:0000256" key="1">
    <source>
        <dbReference type="ARBA" id="ARBA00022553"/>
    </source>
</evidence>
<dbReference type="SUPFAM" id="SSF52172">
    <property type="entry name" value="CheY-like"/>
    <property type="match status" value="1"/>
</dbReference>
<keyword evidence="1 2" id="KW-0597">Phosphoprotein</keyword>
<feature type="modified residue" description="4-aspartylphosphate" evidence="2">
    <location>
        <position position="57"/>
    </location>
</feature>
<dbReference type="SMART" id="SM00448">
    <property type="entry name" value="REC"/>
    <property type="match status" value="1"/>
</dbReference>
<dbReference type="PANTHER" id="PTHR44591">
    <property type="entry name" value="STRESS RESPONSE REGULATOR PROTEIN 1"/>
    <property type="match status" value="1"/>
</dbReference>
<dbReference type="AlphaFoldDB" id="A0ABD5S3L5"/>
<protein>
    <submittedName>
        <fullName evidence="5">Response regulator</fullName>
    </submittedName>
</protein>
<name>A0ABD5S3L5_9EURY</name>
<dbReference type="EMBL" id="JBHSWU010000730">
    <property type="protein sequence ID" value="MFC6725832.1"/>
    <property type="molecule type" value="Genomic_DNA"/>
</dbReference>
<proteinExistence type="predicted"/>
<sequence length="317" mass="33206">MESQLTVLHVDDDPSFLGLASRLFDREVEDVEVETATTAEEAFELLDASGFDCVVSDSMRTDAGESFVDVVHRRYPTLPLVLCTGANWEDVVDDATRAEVVAYVQKGSTDTLESLTSRIREFAERSGEESPPELLAVGDVDAADAAPGVGDLGVPVSPDGVSLEGDWDVLARHDWESDRELVVTVVDVVDRVVGPDGGREPLYSAINGEALEELLRPGVHPENRPSSVAVRFPYRGVELAVTGEGYVAVRTDDDDPPNGAATGDVAVDGDGEVEGEGGDSAAGGDGEGEGGDSAVDGDGDGPAQRDGPSSSSSDDTR</sequence>
<dbReference type="Pfam" id="PF18545">
    <property type="entry name" value="HalOD1"/>
    <property type="match status" value="1"/>
</dbReference>
<dbReference type="InterPro" id="IPR040624">
    <property type="entry name" value="HalOD1"/>
</dbReference>
<dbReference type="Gene3D" id="3.40.50.2300">
    <property type="match status" value="1"/>
</dbReference>
<dbReference type="Pfam" id="PF00072">
    <property type="entry name" value="Response_reg"/>
    <property type="match status" value="1"/>
</dbReference>
<feature type="region of interest" description="Disordered" evidence="3">
    <location>
        <begin position="248"/>
        <end position="317"/>
    </location>
</feature>
<evidence type="ECO:0000313" key="5">
    <source>
        <dbReference type="EMBL" id="MFC6725832.1"/>
    </source>
</evidence>
<dbReference type="InterPro" id="IPR011006">
    <property type="entry name" value="CheY-like_superfamily"/>
</dbReference>